<keyword evidence="2" id="KW-0378">Hydrolase</keyword>
<evidence type="ECO:0000259" key="3">
    <source>
        <dbReference type="Pfam" id="PF03372"/>
    </source>
</evidence>
<keyword evidence="4" id="KW-0540">Nuclease</keyword>
<dbReference type="GO" id="GO:0000175">
    <property type="term" value="F:3'-5'-RNA exonuclease activity"/>
    <property type="evidence" value="ECO:0007669"/>
    <property type="project" value="TreeGrafter"/>
</dbReference>
<dbReference type="PANTHER" id="PTHR12121:SF45">
    <property type="entry name" value="NOCTURNIN"/>
    <property type="match status" value="1"/>
</dbReference>
<dbReference type="GO" id="GO:0006139">
    <property type="term" value="P:nucleobase-containing compound metabolic process"/>
    <property type="evidence" value="ECO:0007669"/>
    <property type="project" value="UniProtKB-ARBA"/>
</dbReference>
<dbReference type="Gene3D" id="3.60.10.10">
    <property type="entry name" value="Endonuclease/exonuclease/phosphatase"/>
    <property type="match status" value="1"/>
</dbReference>
<dbReference type="Pfam" id="PF03372">
    <property type="entry name" value="Exo_endo_phos"/>
    <property type="match status" value="1"/>
</dbReference>
<evidence type="ECO:0000256" key="1">
    <source>
        <dbReference type="ARBA" id="ARBA00010774"/>
    </source>
</evidence>
<feature type="domain" description="Endonuclease/exonuclease/phosphatase" evidence="3">
    <location>
        <begin position="49"/>
        <end position="415"/>
    </location>
</feature>
<dbReference type="AlphaFoldDB" id="A0A4P6XUI3"/>
<dbReference type="EMBL" id="CP034461">
    <property type="protein sequence ID" value="QBM90505.1"/>
    <property type="molecule type" value="Genomic_DNA"/>
</dbReference>
<dbReference type="PANTHER" id="PTHR12121">
    <property type="entry name" value="CARBON CATABOLITE REPRESSOR PROTEIN 4"/>
    <property type="match status" value="1"/>
</dbReference>
<dbReference type="Proteomes" id="UP000292447">
    <property type="component" value="Chromosome VI"/>
</dbReference>
<accession>A0A4P6XUI3</accession>
<dbReference type="InterPro" id="IPR050410">
    <property type="entry name" value="CCR4/nocturin_mRNA_transcr"/>
</dbReference>
<sequence length="425" mass="48250">MKKNMDAPILEHASNDKHVTTEPAKDYISRAFLSLPNSNPGNGPKISVMTYNTLAQALVNRKRYPTSGTALRWANRSKVIFEEITDYSPDILCLQEVDTSTWDREWTPKLKQLGYQATFHASRQKKHGIAIAYKFSKFTCSLHMLVDYDSELTEGMERSKITDNVGLLLYLSFNSEFVESCSAPSRDGLIVGTTHLYWHAFASFERTRQAHILLKLCAQFAKNTRTLFDVNLHFYTILAGDFNSQPFDAAYLSITEKPVKFEGITKNGLGRSIVHDWLGDRDPGDENPDPVHFEFTPEISHQISKIQDLCNSLKSRAISLYSVGYGLIHPENSGLDNKRNEPLFSNWTDTWKGLIDYICVVSDWDNTNNRRVDSLDDFTRASSMRLLRLLKMPSTADMGPEQLGLPQPGMYPSDHLCMMAELELL</sequence>
<name>A0A4P6XUI3_9ASCO</name>
<reference evidence="5" key="1">
    <citation type="submission" date="2019-03" db="EMBL/GenBank/DDBJ databases">
        <title>Snf2 controls pulcherriminic acid biosynthesis and connects pigmentation and antifungal activity of the yeast Metschnikowia pulcherrima.</title>
        <authorList>
            <person name="Gore-Lloyd D."/>
            <person name="Sumann I."/>
            <person name="Brachmann A.O."/>
            <person name="Schneeberger K."/>
            <person name="Ortiz-Merino R.A."/>
            <person name="Moreno-Beltran M."/>
            <person name="Schlaefli M."/>
            <person name="Kirner P."/>
            <person name="Santos Kron A."/>
            <person name="Wolfe K.H."/>
            <person name="Piel J."/>
            <person name="Ahrens C.H."/>
            <person name="Henk D."/>
            <person name="Freimoser F.M."/>
        </authorList>
    </citation>
    <scope>NUCLEOTIDE SEQUENCE [LARGE SCALE GENOMIC DNA]</scope>
    <source>
        <strain evidence="5">APC 1.2</strain>
    </source>
</reference>
<evidence type="ECO:0000313" key="5">
    <source>
        <dbReference type="Proteomes" id="UP000292447"/>
    </source>
</evidence>
<gene>
    <name evidence="4" type="primary">MPUL0F00860</name>
    <name evidence="4" type="ORF">METSCH_F00860</name>
</gene>
<evidence type="ECO:0000256" key="2">
    <source>
        <dbReference type="ARBA" id="ARBA00022801"/>
    </source>
</evidence>
<keyword evidence="4" id="KW-0269">Exonuclease</keyword>
<dbReference type="SUPFAM" id="SSF56219">
    <property type="entry name" value="DNase I-like"/>
    <property type="match status" value="1"/>
</dbReference>
<keyword evidence="5" id="KW-1185">Reference proteome</keyword>
<evidence type="ECO:0000313" key="4">
    <source>
        <dbReference type="EMBL" id="QBM90505.1"/>
    </source>
</evidence>
<organism evidence="4 5">
    <name type="scientific">Metschnikowia aff. pulcherrima</name>
    <dbReference type="NCBI Taxonomy" id="2163413"/>
    <lineage>
        <taxon>Eukaryota</taxon>
        <taxon>Fungi</taxon>
        <taxon>Dikarya</taxon>
        <taxon>Ascomycota</taxon>
        <taxon>Saccharomycotina</taxon>
        <taxon>Pichiomycetes</taxon>
        <taxon>Metschnikowiaceae</taxon>
        <taxon>Metschnikowia</taxon>
    </lineage>
</organism>
<proteinExistence type="inferred from homology"/>
<dbReference type="InterPro" id="IPR036691">
    <property type="entry name" value="Endo/exonu/phosph_ase_sf"/>
</dbReference>
<protein>
    <submittedName>
        <fullName evidence="4">RNA exonuclease NGL2</fullName>
    </submittedName>
</protein>
<comment type="similarity">
    <text evidence="1">Belongs to the CCR4/nocturin family.</text>
</comment>
<dbReference type="InterPro" id="IPR005135">
    <property type="entry name" value="Endo/exonuclease/phosphatase"/>
</dbReference>